<sequence length="78" mass="8770">MSEVEQKFWFNIATGQVEEDSSHSRKGDLMGPYPTREAAAGALRSARERTAAWDAEDRRRQEEEARFSGREPGEGLLG</sequence>
<accession>A0A239VMW8</accession>
<dbReference type="KEGG" id="dco:SAMEA4475696_1845"/>
<proteinExistence type="predicted"/>
<evidence type="ECO:0000313" key="3">
    <source>
        <dbReference type="Proteomes" id="UP000242637"/>
    </source>
</evidence>
<dbReference type="EMBL" id="LT906453">
    <property type="protein sequence ID" value="SNV23577.1"/>
    <property type="molecule type" value="Genomic_DNA"/>
</dbReference>
<keyword evidence="3" id="KW-1185">Reference proteome</keyword>
<organism evidence="2 3">
    <name type="scientific">Dermatophilus congolensis</name>
    <dbReference type="NCBI Taxonomy" id="1863"/>
    <lineage>
        <taxon>Bacteria</taxon>
        <taxon>Bacillati</taxon>
        <taxon>Actinomycetota</taxon>
        <taxon>Actinomycetes</taxon>
        <taxon>Micrococcales</taxon>
        <taxon>Dermatophilaceae</taxon>
        <taxon>Dermatophilus</taxon>
    </lineage>
</organism>
<feature type="compositionally biased region" description="Basic and acidic residues" evidence="1">
    <location>
        <begin position="45"/>
        <end position="78"/>
    </location>
</feature>
<name>A0A239VMW8_9MICO</name>
<evidence type="ECO:0000313" key="2">
    <source>
        <dbReference type="EMBL" id="SNV23577.1"/>
    </source>
</evidence>
<protein>
    <recommendedName>
        <fullName evidence="4">Methionine aminopeptidase</fullName>
    </recommendedName>
</protein>
<dbReference type="AlphaFoldDB" id="A0A239VMW8"/>
<dbReference type="Proteomes" id="UP000242637">
    <property type="component" value="Chromosome 1"/>
</dbReference>
<reference evidence="2 3" key="1">
    <citation type="submission" date="2017-06" db="EMBL/GenBank/DDBJ databases">
        <authorList>
            <consortium name="Pathogen Informatics"/>
        </authorList>
    </citation>
    <scope>NUCLEOTIDE SEQUENCE [LARGE SCALE GENOMIC DNA]</scope>
    <source>
        <strain evidence="2 3">NCTC13039</strain>
    </source>
</reference>
<dbReference type="GeneID" id="63460038"/>
<evidence type="ECO:0000256" key="1">
    <source>
        <dbReference type="SAM" id="MobiDB-lite"/>
    </source>
</evidence>
<dbReference type="RefSeq" id="WP_324603335.1">
    <property type="nucleotide sequence ID" value="NZ_JAAFNI010000001.1"/>
</dbReference>
<gene>
    <name evidence="2" type="ORF">SAMEA4475696_01845</name>
</gene>
<feature type="region of interest" description="Disordered" evidence="1">
    <location>
        <begin position="17"/>
        <end position="78"/>
    </location>
</feature>
<evidence type="ECO:0008006" key="4">
    <source>
        <dbReference type="Google" id="ProtNLM"/>
    </source>
</evidence>
<dbReference type="STRING" id="1121387.GCA_000429885_00215"/>